<gene>
    <name evidence="2" type="ORF">LX99_05009</name>
</gene>
<dbReference type="Proteomes" id="UP000245678">
    <property type="component" value="Unassembled WGS sequence"/>
</dbReference>
<reference evidence="2 3" key="1">
    <citation type="submission" date="2018-05" db="EMBL/GenBank/DDBJ databases">
        <title>Genomic Encyclopedia of Archaeal and Bacterial Type Strains, Phase II (KMG-II): from individual species to whole genera.</title>
        <authorList>
            <person name="Goeker M."/>
        </authorList>
    </citation>
    <scope>NUCLEOTIDE SEQUENCE [LARGE SCALE GENOMIC DNA]</scope>
    <source>
        <strain evidence="2 3">DSM 19975</strain>
    </source>
</reference>
<protein>
    <submittedName>
        <fullName evidence="2">Serine/threonine protein phosphatase PrpC</fullName>
    </submittedName>
</protein>
<dbReference type="SUPFAM" id="SSF81606">
    <property type="entry name" value="PP2C-like"/>
    <property type="match status" value="1"/>
</dbReference>
<comment type="caution">
    <text evidence="2">The sequence shown here is derived from an EMBL/GenBank/DDBJ whole genome shotgun (WGS) entry which is preliminary data.</text>
</comment>
<organism evidence="2 3">
    <name type="scientific">Mucilaginibacter oryzae</name>
    <dbReference type="NCBI Taxonomy" id="468058"/>
    <lineage>
        <taxon>Bacteria</taxon>
        <taxon>Pseudomonadati</taxon>
        <taxon>Bacteroidota</taxon>
        <taxon>Sphingobacteriia</taxon>
        <taxon>Sphingobacteriales</taxon>
        <taxon>Sphingobacteriaceae</taxon>
        <taxon>Mucilaginibacter</taxon>
    </lineage>
</organism>
<evidence type="ECO:0000313" key="2">
    <source>
        <dbReference type="EMBL" id="PWK65776.1"/>
    </source>
</evidence>
<name>A0A316GSP2_9SPHI</name>
<dbReference type="Gene3D" id="3.60.40.10">
    <property type="entry name" value="PPM-type phosphatase domain"/>
    <property type="match status" value="1"/>
</dbReference>
<keyword evidence="3" id="KW-1185">Reference proteome</keyword>
<keyword evidence="1" id="KW-0175">Coiled coil</keyword>
<sequence>MTPMTISFNMEKTPGQGEDAAPVVLSGNGRFFLGVFDGMGGAGSTVYDINGTQRTGAYLASRTANNCITSFFLDFINDPDTGFNEHMANELTFQLHQVLQQEFDKLTSGADTKLKSRLLKPLPTTFAGLFIEEATGQVKVFSLWAGDSRNFLLTADGLQQLSADDLKFKFDPMENLKKDSPLDNVISAEGDFLIRCRQLDVIQPCILFSVTDGCYGYFSTPMRFELALVKTLSESHSLEEWNEQLIRVIGEVAGDDYSMALICLGFADFEQVISYFKQRLDLLYAFYINDIDVQIKEIADLRLDLQEQEMKLKKAEQRKSDTELQTWGVYKSSYLKYIESLYEKRG</sequence>
<evidence type="ECO:0000256" key="1">
    <source>
        <dbReference type="SAM" id="Coils"/>
    </source>
</evidence>
<accession>A0A316GSP2</accession>
<evidence type="ECO:0000313" key="3">
    <source>
        <dbReference type="Proteomes" id="UP000245678"/>
    </source>
</evidence>
<proteinExistence type="predicted"/>
<dbReference type="InterPro" id="IPR036457">
    <property type="entry name" value="PPM-type-like_dom_sf"/>
</dbReference>
<feature type="coiled-coil region" evidence="1">
    <location>
        <begin position="291"/>
        <end position="325"/>
    </location>
</feature>
<dbReference type="AlphaFoldDB" id="A0A316GSP2"/>
<dbReference type="EMBL" id="QGHA01000021">
    <property type="protein sequence ID" value="PWK65776.1"/>
    <property type="molecule type" value="Genomic_DNA"/>
</dbReference>